<dbReference type="InterPro" id="IPR004000">
    <property type="entry name" value="Actin"/>
</dbReference>
<dbReference type="InterPro" id="IPR043129">
    <property type="entry name" value="ATPase_NBD"/>
</dbReference>
<comment type="similarity">
    <text evidence="1">Belongs to the actin family.</text>
</comment>
<evidence type="ECO:0000256" key="1">
    <source>
        <dbReference type="ARBA" id="ARBA00006752"/>
    </source>
</evidence>
<gene>
    <name evidence="4" type="ORF">NDU88_004178</name>
</gene>
<feature type="region of interest" description="Disordered" evidence="3">
    <location>
        <begin position="1291"/>
        <end position="1327"/>
    </location>
</feature>
<dbReference type="PANTHER" id="PTHR22826">
    <property type="entry name" value="RHO GUANINE EXCHANGE FACTOR-RELATED"/>
    <property type="match status" value="1"/>
</dbReference>
<keyword evidence="5" id="KW-1185">Reference proteome</keyword>
<dbReference type="Proteomes" id="UP001066276">
    <property type="component" value="Chromosome 5"/>
</dbReference>
<dbReference type="SUPFAM" id="SSF53067">
    <property type="entry name" value="Actin-like ATPase domain"/>
    <property type="match status" value="1"/>
</dbReference>
<dbReference type="EMBL" id="JANPWB010000009">
    <property type="protein sequence ID" value="KAJ1151396.1"/>
    <property type="molecule type" value="Genomic_DNA"/>
</dbReference>
<keyword evidence="2" id="KW-0344">Guanine-nucleotide releasing factor</keyword>
<dbReference type="GO" id="GO:0005085">
    <property type="term" value="F:guanyl-nucleotide exchange factor activity"/>
    <property type="evidence" value="ECO:0007669"/>
    <property type="project" value="UniProtKB-KW"/>
</dbReference>
<accession>A0AAV7RFZ2</accession>
<feature type="compositionally biased region" description="Polar residues" evidence="3">
    <location>
        <begin position="1313"/>
        <end position="1327"/>
    </location>
</feature>
<feature type="region of interest" description="Disordered" evidence="3">
    <location>
        <begin position="1546"/>
        <end position="1581"/>
    </location>
</feature>
<reference evidence="4" key="1">
    <citation type="journal article" date="2022" name="bioRxiv">
        <title>Sequencing and chromosome-scale assembly of the giantPleurodeles waltlgenome.</title>
        <authorList>
            <person name="Brown T."/>
            <person name="Elewa A."/>
            <person name="Iarovenko S."/>
            <person name="Subramanian E."/>
            <person name="Araus A.J."/>
            <person name="Petzold A."/>
            <person name="Susuki M."/>
            <person name="Suzuki K.-i.T."/>
            <person name="Hayashi T."/>
            <person name="Toyoda A."/>
            <person name="Oliveira C."/>
            <person name="Osipova E."/>
            <person name="Leigh N.D."/>
            <person name="Simon A."/>
            <person name="Yun M.H."/>
        </authorList>
    </citation>
    <scope>NUCLEOTIDE SEQUENCE</scope>
    <source>
        <strain evidence="4">20211129_DDA</strain>
        <tissue evidence="4">Liver</tissue>
    </source>
</reference>
<dbReference type="PRINTS" id="PR00190">
    <property type="entry name" value="ACTIN"/>
</dbReference>
<evidence type="ECO:0000256" key="3">
    <source>
        <dbReference type="SAM" id="MobiDB-lite"/>
    </source>
</evidence>
<sequence length="1581" mass="177130">MQDRKGHLRIERLESFGILMDPEIPGDLVPGSPAVIFPGGFDQHGCSLLIFPKSHHKHLVDLSIDGIEKFIKYILHLQKTQHFGSRLLSVVVDLRTAAAELITLIISSLLRVQHRLGGVIGTFYALQPGKRHLRKLLFKSLGLLRNKSLLEPPFKCVLIDDTFELFNFIDRSQLTSEFGGYLVYEHEHWVSFRKEIDCFNKKYAAVFERLPSCIASLQALGMSPLPSDRSTFIAFSRAVQSTYFSLRNEIGIDELYSKCNEIVQKLQKPNGNHYQAVSGPAMFQTLANMLSYRHRIKAAVDKIELLRQQALSKAQVSVENMECKREAQQVIEMISAQMEKMDSYAVRIGSSKTHAETFKEEYITNVHGPAMALIDRTDGVMASLGKLNGDKTKCLTSKLDKLKKRLSREVEIPLQMLTAICDYNILVKKAAWWYHLVLTQISFKNALQSGISPKLCFANSVVFIDRAWKIQVSSFLIHHSPPAPEELLRLCQLSARLSELHPEIQRQHATLLSQRCCVLIRLMTCNRQVQASDLHQAIYWQKNRAACDNKSFLSDNGQIGENIKPFSGICHSPNGFTKSEQVDSSFSQTAPAVNYPDYSTITAKGTPAVKKTVHNSLTFQSKAFQDVIKDMPPEKSLNYRNHGADQTIQQMVSHSNEEVPLNPPWSGQSPPSRTKKIGCLCLHNTLSALNPSISGNYVDSHINRKAHELLPKNPWLSLPLEDHGMSAEIIIRHSHLTTKQSNKGAICIVCSSHLKDQSAIPSVYKDVGTCKPLNSNSVEIQVNAGILKSVSSTLESAIQSDDGACYRMSKVENSDHKRSPAKMIVSSPFNRSLEQNEVEKDRIYGTDRHFDQHLPRGLMVECDKNKLSNGVEWLFSDWELKEQEELHDIENLLEKVENILWEEECVFEQERELDVLLKNEALISKQKNSMSRVQSRINNTDPAMSPKELSNSGVFGTEADGIQQEKLNYFSGTFVDRDRALVGPGCMFPEVNRVAPKPQHSSKLLMELKELYAIETKIWDENLKIEQLRELERRGKVKDHNSFLHQTKDRLSFLAELQRERIEVEKLEQSLAKEDLLKKRKVRKMPDINKIKSHHKHFMSKSSGIEASKPINPLVGALDAPNSRMCSRFKSCMGHNGGHDQGSHKAGMSDSVQATVLQIENKPVNQEEIKMVVLTSTACKQESRIVEGSECDEEEVSSSLSSIIKGNIRPPPSSFEDTNKYATDKLCGPIAKPRKAMVGKPCTPVLKKLVFPLCNNLKPEDHAIHEPLHICSAQGNLKGTKVNAEVTGNVSSLDLPKEDALPDNGSDPKLRSPYTSTPCKYQQENNNCSSSEKSVTIENDEVAHSSQDGLDLTYLITSTEGSLPQVCKKQEPLKDRANTICEHPNVADIHSSQSRPKDSRGDACLDLKEHEVRDSHENATVESCLKMPPKIPGLERSHFQVSSVKLSDFKTPVVLDVGSGLMKAGFAGHDLPITVFPPVVGFTKEKGTESTCFSKEIYVGHEAQHARSTLTLKYPMHHGNVTDWADLEQAEGRADVASGFELGKVQSTGDYHSQDRLEKAKKHKRSKGLTLSFPDPAFTRE</sequence>
<comment type="caution">
    <text evidence="4">The sequence shown here is derived from an EMBL/GenBank/DDBJ whole genome shotgun (WGS) entry which is preliminary data.</text>
</comment>
<evidence type="ECO:0000313" key="5">
    <source>
        <dbReference type="Proteomes" id="UP001066276"/>
    </source>
</evidence>
<evidence type="ECO:0000313" key="4">
    <source>
        <dbReference type="EMBL" id="KAJ1151396.1"/>
    </source>
</evidence>
<name>A0AAV7RFZ2_PLEWA</name>
<proteinExistence type="inferred from homology"/>
<dbReference type="PANTHER" id="PTHR22826:SF211">
    <property type="entry name" value="LD43457P"/>
    <property type="match status" value="1"/>
</dbReference>
<dbReference type="GO" id="GO:0005737">
    <property type="term" value="C:cytoplasm"/>
    <property type="evidence" value="ECO:0007669"/>
    <property type="project" value="TreeGrafter"/>
</dbReference>
<dbReference type="Gene3D" id="3.30.420.40">
    <property type="match status" value="1"/>
</dbReference>
<dbReference type="Pfam" id="PF00022">
    <property type="entry name" value="Actin"/>
    <property type="match status" value="1"/>
</dbReference>
<feature type="compositionally biased region" description="Basic and acidic residues" evidence="3">
    <location>
        <begin position="1295"/>
        <end position="1310"/>
    </location>
</feature>
<dbReference type="FunFam" id="3.30.420.40:FF:000050">
    <property type="entry name" value="Actin, alpha skeletal muscle"/>
    <property type="match status" value="1"/>
</dbReference>
<evidence type="ECO:0000256" key="2">
    <source>
        <dbReference type="ARBA" id="ARBA00022658"/>
    </source>
</evidence>
<organism evidence="4 5">
    <name type="scientific">Pleurodeles waltl</name>
    <name type="common">Iberian ribbed newt</name>
    <dbReference type="NCBI Taxonomy" id="8319"/>
    <lineage>
        <taxon>Eukaryota</taxon>
        <taxon>Metazoa</taxon>
        <taxon>Chordata</taxon>
        <taxon>Craniata</taxon>
        <taxon>Vertebrata</taxon>
        <taxon>Euteleostomi</taxon>
        <taxon>Amphibia</taxon>
        <taxon>Batrachia</taxon>
        <taxon>Caudata</taxon>
        <taxon>Salamandroidea</taxon>
        <taxon>Salamandridae</taxon>
        <taxon>Pleurodelinae</taxon>
        <taxon>Pleurodeles</taxon>
    </lineage>
</organism>
<protein>
    <submittedName>
        <fullName evidence="4">Uncharacterized protein</fullName>
    </submittedName>
</protein>
<dbReference type="InterPro" id="IPR051336">
    <property type="entry name" value="RhoGEF_Guanine_NuclExch_SF"/>
</dbReference>